<keyword evidence="1" id="KW-1133">Transmembrane helix</keyword>
<reference evidence="3" key="1">
    <citation type="journal article" date="2019" name="Int. J. Syst. Evol. Microbiol.">
        <title>The Global Catalogue of Microorganisms (GCM) 10K type strain sequencing project: providing services to taxonomists for standard genome sequencing and annotation.</title>
        <authorList>
            <consortium name="The Broad Institute Genomics Platform"/>
            <consortium name="The Broad Institute Genome Sequencing Center for Infectious Disease"/>
            <person name="Wu L."/>
            <person name="Ma J."/>
        </authorList>
    </citation>
    <scope>NUCLEOTIDE SEQUENCE [LARGE SCALE GENOMIC DNA]</scope>
    <source>
        <strain evidence="3">JCM 17805</strain>
    </source>
</reference>
<name>A0ABP8V284_9GAMM</name>
<keyword evidence="1" id="KW-0812">Transmembrane</keyword>
<feature type="transmembrane region" description="Helical" evidence="1">
    <location>
        <begin position="46"/>
        <end position="66"/>
    </location>
</feature>
<dbReference type="InterPro" id="IPR007360">
    <property type="entry name" value="SirB"/>
</dbReference>
<accession>A0ABP8V284</accession>
<dbReference type="Pfam" id="PF04247">
    <property type="entry name" value="SirB"/>
    <property type="match status" value="1"/>
</dbReference>
<gene>
    <name evidence="2" type="ORF">GCM10023116_22750</name>
</gene>
<keyword evidence="1" id="KW-0472">Membrane</keyword>
<protein>
    <submittedName>
        <fullName evidence="2">SirB2 family protein</fullName>
    </submittedName>
</protein>
<dbReference type="PANTHER" id="PTHR39594:SF1">
    <property type="entry name" value="PROTEIN YCHQ"/>
    <property type="match status" value="1"/>
</dbReference>
<dbReference type="PIRSF" id="PIRSF005610">
    <property type="entry name" value="SirB"/>
    <property type="match status" value="1"/>
</dbReference>
<evidence type="ECO:0000313" key="2">
    <source>
        <dbReference type="EMBL" id="GAA4649992.1"/>
    </source>
</evidence>
<evidence type="ECO:0000313" key="3">
    <source>
        <dbReference type="Proteomes" id="UP001500604"/>
    </source>
</evidence>
<feature type="transmembrane region" description="Helical" evidence="1">
    <location>
        <begin position="73"/>
        <end position="91"/>
    </location>
</feature>
<keyword evidence="3" id="KW-1185">Reference proteome</keyword>
<dbReference type="EMBL" id="BAABFL010000347">
    <property type="protein sequence ID" value="GAA4649992.1"/>
    <property type="molecule type" value="Genomic_DNA"/>
</dbReference>
<evidence type="ECO:0000256" key="1">
    <source>
        <dbReference type="SAM" id="Phobius"/>
    </source>
</evidence>
<proteinExistence type="predicted"/>
<dbReference type="Proteomes" id="UP001500604">
    <property type="component" value="Unassembled WGS sequence"/>
</dbReference>
<dbReference type="RefSeq" id="WP_345196060.1">
    <property type="nucleotide sequence ID" value="NZ_BAABFL010000347.1"/>
</dbReference>
<dbReference type="PANTHER" id="PTHR39594">
    <property type="entry name" value="PROTEIN YCHQ"/>
    <property type="match status" value="1"/>
</dbReference>
<sequence>MYMVVKHLHMTLALLSVSLFCVRACWSVMGSPRLQQRWVKIAPHVIDTFLLICGLWLASLLSAWSFPWLQAKLVAVVVYIMLGAMAIRPGRPAKVKAVMALSAIVVFGYIFAVAISKNPLPFLS</sequence>
<feature type="transmembrane region" description="Helical" evidence="1">
    <location>
        <begin position="97"/>
        <end position="115"/>
    </location>
</feature>
<organism evidence="2 3">
    <name type="scientific">Kistimonas scapharcae</name>
    <dbReference type="NCBI Taxonomy" id="1036133"/>
    <lineage>
        <taxon>Bacteria</taxon>
        <taxon>Pseudomonadati</taxon>
        <taxon>Pseudomonadota</taxon>
        <taxon>Gammaproteobacteria</taxon>
        <taxon>Oceanospirillales</taxon>
        <taxon>Endozoicomonadaceae</taxon>
        <taxon>Kistimonas</taxon>
    </lineage>
</organism>
<comment type="caution">
    <text evidence="2">The sequence shown here is derived from an EMBL/GenBank/DDBJ whole genome shotgun (WGS) entry which is preliminary data.</text>
</comment>